<evidence type="ECO:0000313" key="2">
    <source>
        <dbReference type="Proteomes" id="UP000197138"/>
    </source>
</evidence>
<dbReference type="Proteomes" id="UP000197138">
    <property type="component" value="Unassembled WGS sequence"/>
</dbReference>
<dbReference type="EMBL" id="MTKT01000299">
    <property type="protein sequence ID" value="OWM91172.1"/>
    <property type="molecule type" value="Genomic_DNA"/>
</dbReference>
<accession>A0A218Y3P3</accession>
<gene>
    <name evidence="1" type="ORF">CDL15_Pgr000115</name>
</gene>
<evidence type="ECO:0000313" key="1">
    <source>
        <dbReference type="EMBL" id="OWM91172.1"/>
    </source>
</evidence>
<reference evidence="2" key="1">
    <citation type="journal article" date="2017" name="Plant J.">
        <title>The pomegranate (Punica granatum L.) genome and the genomics of punicalagin biosynthesis.</title>
        <authorList>
            <person name="Qin G."/>
            <person name="Xu C."/>
            <person name="Ming R."/>
            <person name="Tang H."/>
            <person name="Guyot R."/>
            <person name="Kramer E.M."/>
            <person name="Hu Y."/>
            <person name="Yi X."/>
            <person name="Qi Y."/>
            <person name="Xu X."/>
            <person name="Gao Z."/>
            <person name="Pan H."/>
            <person name="Jian J."/>
            <person name="Tian Y."/>
            <person name="Yue Z."/>
            <person name="Xu Y."/>
        </authorList>
    </citation>
    <scope>NUCLEOTIDE SEQUENCE [LARGE SCALE GENOMIC DNA]</scope>
    <source>
        <strain evidence="2">cv. Dabenzi</strain>
    </source>
</reference>
<dbReference type="AlphaFoldDB" id="A0A218Y3P3"/>
<comment type="caution">
    <text evidence="1">The sequence shown here is derived from an EMBL/GenBank/DDBJ whole genome shotgun (WGS) entry which is preliminary data.</text>
</comment>
<name>A0A218Y3P3_PUNGR</name>
<organism evidence="1 2">
    <name type="scientific">Punica granatum</name>
    <name type="common">Pomegranate</name>
    <dbReference type="NCBI Taxonomy" id="22663"/>
    <lineage>
        <taxon>Eukaryota</taxon>
        <taxon>Viridiplantae</taxon>
        <taxon>Streptophyta</taxon>
        <taxon>Embryophyta</taxon>
        <taxon>Tracheophyta</taxon>
        <taxon>Spermatophyta</taxon>
        <taxon>Magnoliopsida</taxon>
        <taxon>eudicotyledons</taxon>
        <taxon>Gunneridae</taxon>
        <taxon>Pentapetalae</taxon>
        <taxon>rosids</taxon>
        <taxon>malvids</taxon>
        <taxon>Myrtales</taxon>
        <taxon>Lythraceae</taxon>
        <taxon>Punica</taxon>
    </lineage>
</organism>
<proteinExistence type="predicted"/>
<protein>
    <submittedName>
        <fullName evidence="1">Uncharacterized protein</fullName>
    </submittedName>
</protein>
<sequence>MRTSASSIPRPLQGDALSSQLLVASLKLGVGLRELLLRSRLVGEFLIFLNGLPAKVINHVVGEVDHGGCA</sequence>